<reference evidence="1 2" key="1">
    <citation type="submission" date="2020-08" db="EMBL/GenBank/DDBJ databases">
        <title>Genomic Encyclopedia of Type Strains, Phase IV (KMG-V): Genome sequencing to study the core and pangenomes of soil and plant-associated prokaryotes.</title>
        <authorList>
            <person name="Whitman W."/>
        </authorList>
    </citation>
    <scope>NUCLEOTIDE SEQUENCE [LARGE SCALE GENOMIC DNA]</scope>
    <source>
        <strain evidence="1 2">JPY162</strain>
    </source>
</reference>
<dbReference type="EMBL" id="JACHDE010000002">
    <property type="protein sequence ID" value="MBB5399425.1"/>
    <property type="molecule type" value="Genomic_DNA"/>
</dbReference>
<name>A0A7W8L2Z0_9BURK</name>
<evidence type="ECO:0000313" key="2">
    <source>
        <dbReference type="Proteomes" id="UP000592820"/>
    </source>
</evidence>
<gene>
    <name evidence="1" type="ORF">HDG41_001464</name>
</gene>
<comment type="caution">
    <text evidence="1">The sequence shown here is derived from an EMBL/GenBank/DDBJ whole genome shotgun (WGS) entry which is preliminary data.</text>
</comment>
<proteinExistence type="predicted"/>
<dbReference type="AlphaFoldDB" id="A0A7W8L2Z0"/>
<organism evidence="1 2">
    <name type="scientific">Paraburkholderia youngii</name>
    <dbReference type="NCBI Taxonomy" id="2782701"/>
    <lineage>
        <taxon>Bacteria</taxon>
        <taxon>Pseudomonadati</taxon>
        <taxon>Pseudomonadota</taxon>
        <taxon>Betaproteobacteria</taxon>
        <taxon>Burkholderiales</taxon>
        <taxon>Burkholderiaceae</taxon>
        <taxon>Paraburkholderia</taxon>
    </lineage>
</organism>
<dbReference type="Proteomes" id="UP000592820">
    <property type="component" value="Unassembled WGS sequence"/>
</dbReference>
<accession>A0A7W8L2Z0</accession>
<sequence length="43" mass="4604">MIHWGHEMCGNSAPAKSLWPGITQALGVRGHVQSPITASPHWG</sequence>
<protein>
    <submittedName>
        <fullName evidence="1">Uncharacterized protein</fullName>
    </submittedName>
</protein>
<evidence type="ECO:0000313" key="1">
    <source>
        <dbReference type="EMBL" id="MBB5399425.1"/>
    </source>
</evidence>